<name>A0A5M7B9U4_SACHI</name>
<dbReference type="Gene3D" id="3.40.109.10">
    <property type="entry name" value="NADH Oxidase"/>
    <property type="match status" value="1"/>
</dbReference>
<accession>A0A5M7B9U4</accession>
<sequence>MPLREVARLEGCTLTFALDDRTRRERKLAIEHAGSEERQRPEYWQELAVWAGRHMSADGVSVRSIPAEYLRGVLERDFALVVVGELHVPISDDGVVLADRGDTYDDRVAAAVSTKPALITPVATRAMAIASIGMQQAITIQWCRGQLWSWYQSVDQFRALEVALSGAPG</sequence>
<proteinExistence type="predicted"/>
<dbReference type="AlphaFoldDB" id="A0A5M7B9U4"/>
<gene>
    <name evidence="1" type="ORF">F1721_33265</name>
</gene>
<evidence type="ECO:0000313" key="1">
    <source>
        <dbReference type="EMBL" id="KAA5825500.1"/>
    </source>
</evidence>
<reference evidence="1 2" key="1">
    <citation type="submission" date="2019-09" db="EMBL/GenBank/DDBJ databases">
        <title>Draft genome sequence of the thermophilic Saccharopolyspora hirsuta VKM Ac-666T.</title>
        <authorList>
            <person name="Lobastova T.G."/>
            <person name="Fokina V."/>
            <person name="Bragin E.Y."/>
            <person name="Shtratnikova V.Y."/>
            <person name="Starodumova I.P."/>
            <person name="Tarlachkov S.V."/>
            <person name="Donova M.V."/>
        </authorList>
    </citation>
    <scope>NUCLEOTIDE SEQUENCE [LARGE SCALE GENOMIC DNA]</scope>
    <source>
        <strain evidence="1 2">VKM Ac-666</strain>
    </source>
</reference>
<protein>
    <submittedName>
        <fullName evidence="1">Uncharacterized protein</fullName>
    </submittedName>
</protein>
<organism evidence="1 2">
    <name type="scientific">Saccharopolyspora hirsuta</name>
    <dbReference type="NCBI Taxonomy" id="1837"/>
    <lineage>
        <taxon>Bacteria</taxon>
        <taxon>Bacillati</taxon>
        <taxon>Actinomycetota</taxon>
        <taxon>Actinomycetes</taxon>
        <taxon>Pseudonocardiales</taxon>
        <taxon>Pseudonocardiaceae</taxon>
        <taxon>Saccharopolyspora</taxon>
    </lineage>
</organism>
<dbReference type="OrthoDB" id="8156917at2"/>
<dbReference type="GO" id="GO:0016491">
    <property type="term" value="F:oxidoreductase activity"/>
    <property type="evidence" value="ECO:0007669"/>
    <property type="project" value="InterPro"/>
</dbReference>
<dbReference type="EMBL" id="VWPH01000021">
    <property type="protein sequence ID" value="KAA5825500.1"/>
    <property type="molecule type" value="Genomic_DNA"/>
</dbReference>
<dbReference type="Proteomes" id="UP000323946">
    <property type="component" value="Unassembled WGS sequence"/>
</dbReference>
<dbReference type="InterPro" id="IPR000415">
    <property type="entry name" value="Nitroreductase-like"/>
</dbReference>
<comment type="caution">
    <text evidence="1">The sequence shown here is derived from an EMBL/GenBank/DDBJ whole genome shotgun (WGS) entry which is preliminary data.</text>
</comment>
<keyword evidence="2" id="KW-1185">Reference proteome</keyword>
<dbReference type="RefSeq" id="WP_150070816.1">
    <property type="nucleotide sequence ID" value="NZ_VWPH01000021.1"/>
</dbReference>
<evidence type="ECO:0000313" key="2">
    <source>
        <dbReference type="Proteomes" id="UP000323946"/>
    </source>
</evidence>